<dbReference type="InterPro" id="IPR003148">
    <property type="entry name" value="RCK_N"/>
</dbReference>
<keyword evidence="4" id="KW-0630">Potassium</keyword>
<dbReference type="Gene3D" id="3.30.70.1450">
    <property type="entry name" value="Regulator of K+ conductance, C-terminal domain"/>
    <property type="match status" value="2"/>
</dbReference>
<keyword evidence="6" id="KW-0406">Ion transport</keyword>
<dbReference type="NCBIfam" id="NF007031">
    <property type="entry name" value="PRK09496.1-2"/>
    <property type="match status" value="1"/>
</dbReference>
<evidence type="ECO:0000256" key="2">
    <source>
        <dbReference type="ARBA" id="ARBA00022448"/>
    </source>
</evidence>
<dbReference type="PROSITE" id="PS51202">
    <property type="entry name" value="RCK_C"/>
    <property type="match status" value="2"/>
</dbReference>
<keyword evidence="5" id="KW-0520">NAD</keyword>
<evidence type="ECO:0000256" key="3">
    <source>
        <dbReference type="ARBA" id="ARBA00022538"/>
    </source>
</evidence>
<dbReference type="InterPro" id="IPR036721">
    <property type="entry name" value="RCK_C_sf"/>
</dbReference>
<dbReference type="NCBIfam" id="NF007033">
    <property type="entry name" value="PRK09496.1-5"/>
    <property type="match status" value="1"/>
</dbReference>
<evidence type="ECO:0000313" key="9">
    <source>
        <dbReference type="EMBL" id="MCF2652627.1"/>
    </source>
</evidence>
<dbReference type="InterPro" id="IPR036291">
    <property type="entry name" value="NAD(P)-bd_dom_sf"/>
</dbReference>
<evidence type="ECO:0000256" key="5">
    <source>
        <dbReference type="ARBA" id="ARBA00023027"/>
    </source>
</evidence>
<dbReference type="PANTHER" id="PTHR43833">
    <property type="entry name" value="POTASSIUM CHANNEL PROTEIN 2-RELATED-RELATED"/>
    <property type="match status" value="1"/>
</dbReference>
<dbReference type="EMBL" id="JAFBIT010000002">
    <property type="protein sequence ID" value="MCF2652627.1"/>
    <property type="molecule type" value="Genomic_DNA"/>
</dbReference>
<dbReference type="SUPFAM" id="SSF116726">
    <property type="entry name" value="TrkA C-terminal domain-like"/>
    <property type="match status" value="2"/>
</dbReference>
<keyword evidence="2" id="KW-0813">Transport</keyword>
<dbReference type="Pfam" id="PF02080">
    <property type="entry name" value="TrkA_C"/>
    <property type="match status" value="2"/>
</dbReference>
<evidence type="ECO:0000256" key="4">
    <source>
        <dbReference type="ARBA" id="ARBA00022958"/>
    </source>
</evidence>
<evidence type="ECO:0000259" key="7">
    <source>
        <dbReference type="PROSITE" id="PS51201"/>
    </source>
</evidence>
<dbReference type="PANTHER" id="PTHR43833:SF5">
    <property type="entry name" value="TRK SYSTEM POTASSIUM UPTAKE PROTEIN TRKA"/>
    <property type="match status" value="1"/>
</dbReference>
<protein>
    <recommendedName>
        <fullName evidence="1">Trk system potassium uptake protein TrkA</fullName>
    </recommendedName>
</protein>
<comment type="caution">
    <text evidence="9">The sequence shown here is derived from an EMBL/GenBank/DDBJ whole genome shotgun (WGS) entry which is preliminary data.</text>
</comment>
<gene>
    <name evidence="9" type="primary">trkA</name>
    <name evidence="9" type="ORF">JQM67_08430</name>
</gene>
<proteinExistence type="predicted"/>
<dbReference type="InterPro" id="IPR006036">
    <property type="entry name" value="K_uptake_TrkA"/>
</dbReference>
<dbReference type="Pfam" id="PF02254">
    <property type="entry name" value="TrkA_N"/>
    <property type="match status" value="2"/>
</dbReference>
<evidence type="ECO:0000256" key="6">
    <source>
        <dbReference type="ARBA" id="ARBA00023065"/>
    </source>
</evidence>
<keyword evidence="10" id="KW-1185">Reference proteome</keyword>
<dbReference type="Gene3D" id="3.40.50.720">
    <property type="entry name" value="NAD(P)-binding Rossmann-like Domain"/>
    <property type="match status" value="2"/>
</dbReference>
<evidence type="ECO:0000256" key="1">
    <source>
        <dbReference type="ARBA" id="ARBA00017378"/>
    </source>
</evidence>
<dbReference type="Proteomes" id="UP001299220">
    <property type="component" value="Unassembled WGS sequence"/>
</dbReference>
<dbReference type="InterPro" id="IPR050721">
    <property type="entry name" value="Trk_Ktr_HKT_K-transport"/>
</dbReference>
<evidence type="ECO:0000313" key="10">
    <source>
        <dbReference type="Proteomes" id="UP001299220"/>
    </source>
</evidence>
<organism evidence="9 10">
    <name type="scientific">Anaeromassilibacillus senegalensis</name>
    <dbReference type="NCBI Taxonomy" id="1673717"/>
    <lineage>
        <taxon>Bacteria</taxon>
        <taxon>Bacillati</taxon>
        <taxon>Bacillota</taxon>
        <taxon>Clostridia</taxon>
        <taxon>Eubacteriales</taxon>
        <taxon>Acutalibacteraceae</taxon>
        <taxon>Anaeromassilibacillus</taxon>
    </lineage>
</organism>
<accession>A0ABS9CN99</accession>
<dbReference type="SUPFAM" id="SSF51735">
    <property type="entry name" value="NAD(P)-binding Rossmann-fold domains"/>
    <property type="match status" value="2"/>
</dbReference>
<feature type="domain" description="RCK C-terminal" evidence="8">
    <location>
        <begin position="141"/>
        <end position="224"/>
    </location>
</feature>
<evidence type="ECO:0000259" key="8">
    <source>
        <dbReference type="PROSITE" id="PS51202"/>
    </source>
</evidence>
<name>A0ABS9CN99_9FIRM</name>
<feature type="domain" description="RCK N-terminal" evidence="7">
    <location>
        <begin position="1"/>
        <end position="121"/>
    </location>
</feature>
<feature type="domain" description="RCK C-terminal" evidence="8">
    <location>
        <begin position="371"/>
        <end position="452"/>
    </location>
</feature>
<feature type="domain" description="RCK N-terminal" evidence="7">
    <location>
        <begin position="229"/>
        <end position="348"/>
    </location>
</feature>
<dbReference type="PRINTS" id="PR00335">
    <property type="entry name" value="KUPTAKETRKA"/>
</dbReference>
<dbReference type="NCBIfam" id="NF007039">
    <property type="entry name" value="PRK09496.3-2"/>
    <property type="match status" value="1"/>
</dbReference>
<sequence>MKIIIAGDGKVGLALTRLLSQEGHDLVTIDSNREIIERDMQQFDVISIAGNCASMETLKEANVQQADVLIAATSADEINLLCCLTARRLNPSLHTIARVRSPEYIEQLYMMREEFGLSLMINPEREAAKEIFRLLQLPGFLKRETFAKGRVEIVELRITEHSLLENVILNHLLHVLGCKVLVCAVVRDGKAFIPTGDTMLYRGDHIYVTAPVAVLSDLMKRLGVTRRKIRHAMLIGGGRVSYYLAQSLIAAGVRVKIIEQNADRCLELAHMLPEASIIEGDGSSQSVLESEGIAETDALVTLTGLDEQNVITSMFGSMQGVPHIITKVNRMEFTGMLESLPVGSVVSPKELCSANVVQYVRAMQHQTGAAVTLHRIADGRAEALEFVINKHSRYIGEPLRNLHLKRNVLISCITHQGSTTIPDGNSCFQMGDTVIVVTNREAPILQFNDIFA</sequence>
<reference evidence="9 10" key="1">
    <citation type="submission" date="2020-12" db="EMBL/GenBank/DDBJ databases">
        <title>Whole genome sequences of gut porcine anaerobes.</title>
        <authorList>
            <person name="Kubasova T."/>
            <person name="Jahodarova E."/>
            <person name="Rychlik I."/>
        </authorList>
    </citation>
    <scope>NUCLEOTIDE SEQUENCE [LARGE SCALE GENOMIC DNA]</scope>
    <source>
        <strain evidence="9 10">An867</strain>
    </source>
</reference>
<dbReference type="RefSeq" id="WP_235323660.1">
    <property type="nucleotide sequence ID" value="NZ_JAFBIT010000002.1"/>
</dbReference>
<dbReference type="InterPro" id="IPR006037">
    <property type="entry name" value="RCK_C"/>
</dbReference>
<dbReference type="PROSITE" id="PS51201">
    <property type="entry name" value="RCK_N"/>
    <property type="match status" value="2"/>
</dbReference>
<keyword evidence="3" id="KW-0633">Potassium transport</keyword>